<dbReference type="InterPro" id="IPR032466">
    <property type="entry name" value="Metal_Hydrolase"/>
</dbReference>
<reference evidence="2 3" key="1">
    <citation type="submission" date="2019-03" db="EMBL/GenBank/DDBJ databases">
        <title>Genomic Encyclopedia of Type Strains, Phase IV (KMG-IV): sequencing the most valuable type-strain genomes for metagenomic binning, comparative biology and taxonomic classification.</title>
        <authorList>
            <person name="Goeker M."/>
        </authorList>
    </citation>
    <scope>NUCLEOTIDE SEQUENCE [LARGE SCALE GENOMIC DNA]</scope>
    <source>
        <strain evidence="2 3">DSM 22362</strain>
    </source>
</reference>
<feature type="binding site" evidence="1">
    <location>
        <position position="129"/>
    </location>
    <ligand>
        <name>a divalent metal cation</name>
        <dbReference type="ChEBI" id="CHEBI:60240"/>
        <label>2</label>
    </ligand>
</feature>
<dbReference type="Gene3D" id="3.20.20.140">
    <property type="entry name" value="Metal-dependent hydrolases"/>
    <property type="match status" value="1"/>
</dbReference>
<dbReference type="SUPFAM" id="SSF51556">
    <property type="entry name" value="Metallo-dependent hydrolases"/>
    <property type="match status" value="1"/>
</dbReference>
<keyword evidence="1" id="KW-0479">Metal-binding</keyword>
<name>A0A4R3VZH0_9SPHI</name>
<dbReference type="GO" id="GO:0046872">
    <property type="term" value="F:metal ion binding"/>
    <property type="evidence" value="ECO:0007669"/>
    <property type="project" value="UniProtKB-KW"/>
</dbReference>
<keyword evidence="3" id="KW-1185">Reference proteome</keyword>
<dbReference type="Pfam" id="PF01026">
    <property type="entry name" value="TatD_DNase"/>
    <property type="match status" value="1"/>
</dbReference>
<dbReference type="EMBL" id="SMBZ01000011">
    <property type="protein sequence ID" value="TCV17175.1"/>
    <property type="molecule type" value="Genomic_DNA"/>
</dbReference>
<organism evidence="2 3">
    <name type="scientific">Sphingobacterium alimentarium</name>
    <dbReference type="NCBI Taxonomy" id="797292"/>
    <lineage>
        <taxon>Bacteria</taxon>
        <taxon>Pseudomonadati</taxon>
        <taxon>Bacteroidota</taxon>
        <taxon>Sphingobacteriia</taxon>
        <taxon>Sphingobacteriales</taxon>
        <taxon>Sphingobacteriaceae</taxon>
        <taxon>Sphingobacterium</taxon>
    </lineage>
</organism>
<dbReference type="OrthoDB" id="664222at2"/>
<gene>
    <name evidence="2" type="ORF">EDC17_101194</name>
</gene>
<dbReference type="PANTHER" id="PTHR46124">
    <property type="entry name" value="D-AMINOACYL-TRNA DEACYLASE"/>
    <property type="match status" value="1"/>
</dbReference>
<feature type="binding site" evidence="1">
    <location>
        <position position="105"/>
    </location>
    <ligand>
        <name>a divalent metal cation</name>
        <dbReference type="ChEBI" id="CHEBI:60240"/>
        <label>2</label>
    </ligand>
</feature>
<evidence type="ECO:0000256" key="1">
    <source>
        <dbReference type="PIRSR" id="PIRSR005902-1"/>
    </source>
</evidence>
<dbReference type="CDD" id="cd01310">
    <property type="entry name" value="TatD_DNAse"/>
    <property type="match status" value="1"/>
</dbReference>
<evidence type="ECO:0000313" key="2">
    <source>
        <dbReference type="EMBL" id="TCV17175.1"/>
    </source>
</evidence>
<evidence type="ECO:0000313" key="3">
    <source>
        <dbReference type="Proteomes" id="UP000295197"/>
    </source>
</evidence>
<dbReference type="Proteomes" id="UP000295197">
    <property type="component" value="Unassembled WGS sequence"/>
</dbReference>
<dbReference type="PIRSF" id="PIRSF005902">
    <property type="entry name" value="DNase_TatD"/>
    <property type="match status" value="1"/>
</dbReference>
<accession>A0A4R3VZH0</accession>
<feature type="binding site" evidence="1">
    <location>
        <position position="70"/>
    </location>
    <ligand>
        <name>a divalent metal cation</name>
        <dbReference type="ChEBI" id="CHEBI:60240"/>
        <label>1</label>
    </ligand>
</feature>
<dbReference type="GO" id="GO:0016788">
    <property type="term" value="F:hydrolase activity, acting on ester bonds"/>
    <property type="evidence" value="ECO:0007669"/>
    <property type="project" value="InterPro"/>
</dbReference>
<proteinExistence type="predicted"/>
<protein>
    <submittedName>
        <fullName evidence="2">TatD DNase family protein</fullName>
    </submittedName>
</protein>
<dbReference type="InterPro" id="IPR001130">
    <property type="entry name" value="TatD-like"/>
</dbReference>
<comment type="caution">
    <text evidence="2">The sequence shown here is derived from an EMBL/GenBank/DDBJ whole genome shotgun (WGS) entry which is preliminary data.</text>
</comment>
<feature type="binding site" evidence="1">
    <location>
        <position position="176"/>
    </location>
    <ligand>
        <name>a divalent metal cation</name>
        <dbReference type="ChEBI" id="CHEBI:60240"/>
        <label>1</label>
    </ligand>
</feature>
<dbReference type="RefSeq" id="WP_132777251.1">
    <property type="nucleotide sequence ID" value="NZ_SMBZ01000011.1"/>
</dbReference>
<dbReference type="PANTHER" id="PTHR46124:SF2">
    <property type="entry name" value="D-AMINOACYL-TRNA DEACYLASE"/>
    <property type="match status" value="1"/>
</dbReference>
<dbReference type="AlphaFoldDB" id="A0A4R3VZH0"/>
<sequence>MLPYIDIHTHQLQANENTFQLLNCIIGEEEFSNQICSVGIHPWYVHEDRDGQFGILKRHTADKNVLAIGECGLDKITDIAWQTQIEVFEKQILLAQELQKPLIIHCVRAYQEVFHILKEKQVTVPVIFHSFNKKLALAQSILQQGYYISLGSSILQGNQDDLIQSIDMDKVFLETDNKPTDVADIYSYFCRVRKISISDLQEQIVGNFEQVFRYNTFSG</sequence>